<dbReference type="InterPro" id="IPR017853">
    <property type="entry name" value="GH"/>
</dbReference>
<feature type="compositionally biased region" description="Pro residues" evidence="1">
    <location>
        <begin position="1292"/>
        <end position="1304"/>
    </location>
</feature>
<accession>A0A402CSE7</accession>
<gene>
    <name evidence="2" type="ORF">CCAX7_31610</name>
</gene>
<feature type="region of interest" description="Disordered" evidence="1">
    <location>
        <begin position="1175"/>
        <end position="1311"/>
    </location>
</feature>
<feature type="compositionally biased region" description="Basic residues" evidence="1">
    <location>
        <begin position="361"/>
        <end position="372"/>
    </location>
</feature>
<dbReference type="SUPFAM" id="SSF51445">
    <property type="entry name" value="(Trans)glycosidases"/>
    <property type="match status" value="1"/>
</dbReference>
<feature type="compositionally biased region" description="Basic and acidic residues" evidence="1">
    <location>
        <begin position="1187"/>
        <end position="1203"/>
    </location>
</feature>
<feature type="region of interest" description="Disordered" evidence="1">
    <location>
        <begin position="1"/>
        <end position="117"/>
    </location>
</feature>
<feature type="compositionally biased region" description="Basic residues" evidence="1">
    <location>
        <begin position="204"/>
        <end position="216"/>
    </location>
</feature>
<protein>
    <submittedName>
        <fullName evidence="2">Uncharacterized protein</fullName>
    </submittedName>
</protein>
<feature type="compositionally biased region" description="Basic residues" evidence="1">
    <location>
        <begin position="319"/>
        <end position="328"/>
    </location>
</feature>
<evidence type="ECO:0000313" key="3">
    <source>
        <dbReference type="Proteomes" id="UP000287394"/>
    </source>
</evidence>
<dbReference type="Gene3D" id="3.20.20.80">
    <property type="entry name" value="Glycosidases"/>
    <property type="match status" value="1"/>
</dbReference>
<dbReference type="Proteomes" id="UP000287394">
    <property type="component" value="Chromosome"/>
</dbReference>
<name>A0A402CSE7_9BACT</name>
<feature type="compositionally biased region" description="Low complexity" evidence="1">
    <location>
        <begin position="33"/>
        <end position="44"/>
    </location>
</feature>
<feature type="region of interest" description="Disordered" evidence="1">
    <location>
        <begin position="190"/>
        <end position="382"/>
    </location>
</feature>
<feature type="compositionally biased region" description="Basic residues" evidence="1">
    <location>
        <begin position="1252"/>
        <end position="1261"/>
    </location>
</feature>
<sequence>MARIRRVAAPDAASIDETAAGQTAASPDNDTQPAAEGAAEAPAKPIRRRAPRRKAEPAAEAEIPASDTTESLFNASEAQTVADGAAVAPVEAAPAEVTEAPARAPRRRRTPAAKTVAAPVEVTEAAIVVDAEAAESETTAAVAPETDAIAVIEGPEGLAGDEAVIADVIDTTGDEAATEEIYGDAEGEAEVVAGETASEGGASRRNRRNRSRRRGSRQAAAETAEAPAADAAPAPATSQQKTRAENRAAAKAAAKAAAEDLPQPARRKNSRRRSPGELATAPIAEEVTSIAPETVEAAAIVEEPEEEVLLGPDGLPLPVRRRRSRRTKNPLAETPAATEAKAAPADASETESEETDEGGKKSRRRRGGRRRRNGDEAVEITESTELLVGGEPLAEEEAAEPEEEEVQFLALAAAPPTYIPPPLVPPVAALPAGAPLPRVHTAIHRSAPCSPASIVINGAEHAPYFFFVNAETAEDGEVVDAQIRHAATHGVHLYSAVMYLPLRNAYGERSFGRIDSLVQQILAADPHAHIMPRLQFVPTNYWVRTHPDQMAQYADGSEGDVSLASREFWSDCVDAIESLIAHFSDPATKGGDRIIGFHLDRGEWFNDPAAGHDVSEPNVTVFRDWLHAKYQLPYLLRAAWYDGSVTFETAAIPRWDGQTAVTKKTETAFYGTRRETRWVDYCQYSSEIAAQAITGLAAAIKTLSGGQLLVGTSYGYTLEFAHRNDSGHLALTQVLASPDVDIVAGPNSYTGRGAGNAAAFGAPIDSVALHGKLWIVEDDTKTFLAENDTEDSYNPKINGGADTRAAHQRQFGGALAHGAGVTWMDLWGQGWLNNAEIWEELGGLGKLAHQWGKTRKSETPAPDVAAIIDEASLAYLKNDPNGLGMHLIGKTRELLLRSGASVGFYLQSDITKDNFPDATLYLFLNAFRITTAEREAIRTNLQRAGKTLAWLYAPGVYDENGPATLEVGDVVGMSLRQQPWNSRVGSQISEQRHPITERLRSGKRIGQEDVLNPSFAVSDPQATVLAEYGVTGAPSLAVREHQSGWKSVFFGDPHLTVELLRGLFAYAGVPLYDTQDDVVFASDDGVLNVHTQYTGQRTIQLPRRATVWDVMENRICLVDGRSFRAFIRARTTRLFLWGSADEIAAISGLEIIAPQQPPRDPQSTANEEELLGAEAPAPGATPQFKPEPTKPRAQENARPKQENAPRQTPPPSAATRSIPGLDDIEALPEGEGDDEDMTAPTDEDAPAAPRSRWQRRRAAARARREAERAAKPAEGADGTPAAPMDMATVLPGLPPRRVPTPKAPTPEEGDE</sequence>
<dbReference type="EMBL" id="AP025739">
    <property type="protein sequence ID" value="BDI31110.1"/>
    <property type="molecule type" value="Genomic_DNA"/>
</dbReference>
<feature type="compositionally biased region" description="Low complexity" evidence="1">
    <location>
        <begin position="330"/>
        <end position="347"/>
    </location>
</feature>
<evidence type="ECO:0000313" key="2">
    <source>
        <dbReference type="EMBL" id="BDI31110.1"/>
    </source>
</evidence>
<feature type="compositionally biased region" description="Polar residues" evidence="1">
    <location>
        <begin position="20"/>
        <end position="32"/>
    </location>
</feature>
<feature type="compositionally biased region" description="Low complexity" evidence="1">
    <location>
        <begin position="190"/>
        <end position="203"/>
    </location>
</feature>
<organism evidence="2 3">
    <name type="scientific">Capsulimonas corticalis</name>
    <dbReference type="NCBI Taxonomy" id="2219043"/>
    <lineage>
        <taxon>Bacteria</taxon>
        <taxon>Bacillati</taxon>
        <taxon>Armatimonadota</taxon>
        <taxon>Armatimonadia</taxon>
        <taxon>Capsulimonadales</taxon>
        <taxon>Capsulimonadaceae</taxon>
        <taxon>Capsulimonas</taxon>
    </lineage>
</organism>
<feature type="compositionally biased region" description="Low complexity" evidence="1">
    <location>
        <begin position="217"/>
        <end position="237"/>
    </location>
</feature>
<dbReference type="OrthoDB" id="9764271at2"/>
<feature type="compositionally biased region" description="Polar residues" evidence="1">
    <location>
        <begin position="66"/>
        <end position="79"/>
    </location>
</feature>
<feature type="compositionally biased region" description="Low complexity" evidence="1">
    <location>
        <begin position="291"/>
        <end position="301"/>
    </location>
</feature>
<dbReference type="RefSeq" id="WP_119320321.1">
    <property type="nucleotide sequence ID" value="NZ_AP025739.1"/>
</dbReference>
<feature type="compositionally biased region" description="Low complexity" evidence="1">
    <location>
        <begin position="309"/>
        <end position="318"/>
    </location>
</feature>
<keyword evidence="3" id="KW-1185">Reference proteome</keyword>
<dbReference type="KEGG" id="ccot:CCAX7_31610"/>
<feature type="compositionally biased region" description="Low complexity" evidence="1">
    <location>
        <begin position="85"/>
        <end position="103"/>
    </location>
</feature>
<reference evidence="2 3" key="1">
    <citation type="journal article" date="2019" name="Int. J. Syst. Evol. Microbiol.">
        <title>Capsulimonas corticalis gen. nov., sp. nov., an aerobic capsulated bacterium, of a novel bacterial order, Capsulimonadales ord. nov., of the class Armatimonadia of the phylum Armatimonadetes.</title>
        <authorList>
            <person name="Li J."/>
            <person name="Kudo C."/>
            <person name="Tonouchi A."/>
        </authorList>
    </citation>
    <scope>NUCLEOTIDE SEQUENCE [LARGE SCALE GENOMIC DNA]</scope>
    <source>
        <strain evidence="2 3">AX-7</strain>
    </source>
</reference>
<feature type="compositionally biased region" description="Basic and acidic residues" evidence="1">
    <location>
        <begin position="1262"/>
        <end position="1271"/>
    </location>
</feature>
<proteinExistence type="predicted"/>
<evidence type="ECO:0000256" key="1">
    <source>
        <dbReference type="SAM" id="MobiDB-lite"/>
    </source>
</evidence>
<feature type="compositionally biased region" description="Acidic residues" evidence="1">
    <location>
        <begin position="1222"/>
        <end position="1245"/>
    </location>
</feature>